<dbReference type="InterPro" id="IPR036390">
    <property type="entry name" value="WH_DNA-bd_sf"/>
</dbReference>
<dbReference type="InterPro" id="IPR011991">
    <property type="entry name" value="ArsR-like_HTH"/>
</dbReference>
<feature type="domain" description="HTH arsR-type" evidence="1">
    <location>
        <begin position="6"/>
        <end position="99"/>
    </location>
</feature>
<dbReference type="SUPFAM" id="SSF46785">
    <property type="entry name" value="Winged helix' DNA-binding domain"/>
    <property type="match status" value="1"/>
</dbReference>
<dbReference type="NCBIfam" id="NF033788">
    <property type="entry name" value="HTH_metalloreg"/>
    <property type="match status" value="1"/>
</dbReference>
<dbReference type="EMBL" id="FNSN01000003">
    <property type="protein sequence ID" value="SEB64998.1"/>
    <property type="molecule type" value="Genomic_DNA"/>
</dbReference>
<protein>
    <submittedName>
        <fullName evidence="2">Helix-turn-helix domain-containing protein</fullName>
    </submittedName>
</protein>
<dbReference type="AlphaFoldDB" id="A0A1H4L3L8"/>
<evidence type="ECO:0000313" key="3">
    <source>
        <dbReference type="Proteomes" id="UP000182652"/>
    </source>
</evidence>
<sequence>MVVEQLRTPEPEELDRLFQALADATRRDILTQVSLAERSVSGLAALYAMSFAAVQKHVAVLERAGLVRKDKRGREQMVSADHERLALARRVLDRYEEIWRERSLRMDRILAETPHDSTSQDTR</sequence>
<accession>A0A1H4L3L8</accession>
<name>A0A1H4L3L8_9MICC</name>
<dbReference type="SMART" id="SM00418">
    <property type="entry name" value="HTH_ARSR"/>
    <property type="match status" value="1"/>
</dbReference>
<evidence type="ECO:0000259" key="1">
    <source>
        <dbReference type="PROSITE" id="PS50987"/>
    </source>
</evidence>
<dbReference type="Proteomes" id="UP000182652">
    <property type="component" value="Unassembled WGS sequence"/>
</dbReference>
<gene>
    <name evidence="2" type="ORF">SAMN04489745_0864</name>
</gene>
<dbReference type="PANTHER" id="PTHR38600">
    <property type="entry name" value="TRANSCRIPTIONAL REGULATORY PROTEIN"/>
    <property type="match status" value="1"/>
</dbReference>
<dbReference type="Pfam" id="PF01022">
    <property type="entry name" value="HTH_5"/>
    <property type="match status" value="1"/>
</dbReference>
<dbReference type="InterPro" id="IPR001845">
    <property type="entry name" value="HTH_ArsR_DNA-bd_dom"/>
</dbReference>
<dbReference type="PRINTS" id="PR00778">
    <property type="entry name" value="HTHARSR"/>
</dbReference>
<dbReference type="CDD" id="cd00090">
    <property type="entry name" value="HTH_ARSR"/>
    <property type="match status" value="1"/>
</dbReference>
<dbReference type="Gene3D" id="1.10.10.10">
    <property type="entry name" value="Winged helix-like DNA-binding domain superfamily/Winged helix DNA-binding domain"/>
    <property type="match status" value="1"/>
</dbReference>
<dbReference type="InterPro" id="IPR036388">
    <property type="entry name" value="WH-like_DNA-bd_sf"/>
</dbReference>
<reference evidence="2 3" key="1">
    <citation type="submission" date="2016-10" db="EMBL/GenBank/DDBJ databases">
        <authorList>
            <person name="de Groot N.N."/>
        </authorList>
    </citation>
    <scope>NUCLEOTIDE SEQUENCE [LARGE SCALE GENOMIC DNA]</scope>
    <source>
        <strain evidence="2 3">DSM 10495</strain>
    </source>
</reference>
<keyword evidence="3" id="KW-1185">Reference proteome</keyword>
<proteinExistence type="predicted"/>
<dbReference type="PANTHER" id="PTHR38600:SF2">
    <property type="entry name" value="SLL0088 PROTEIN"/>
    <property type="match status" value="1"/>
</dbReference>
<dbReference type="RefSeq" id="WP_066216415.1">
    <property type="nucleotide sequence ID" value="NZ_FNSN01000003.1"/>
</dbReference>
<evidence type="ECO:0000313" key="2">
    <source>
        <dbReference type="EMBL" id="SEB64998.1"/>
    </source>
</evidence>
<organism evidence="2 3">
    <name type="scientific">Arthrobacter woluwensis</name>
    <dbReference type="NCBI Taxonomy" id="156980"/>
    <lineage>
        <taxon>Bacteria</taxon>
        <taxon>Bacillati</taxon>
        <taxon>Actinomycetota</taxon>
        <taxon>Actinomycetes</taxon>
        <taxon>Micrococcales</taxon>
        <taxon>Micrococcaceae</taxon>
        <taxon>Arthrobacter</taxon>
    </lineage>
</organism>
<dbReference type="GO" id="GO:0003700">
    <property type="term" value="F:DNA-binding transcription factor activity"/>
    <property type="evidence" value="ECO:0007669"/>
    <property type="project" value="InterPro"/>
</dbReference>
<dbReference type="PROSITE" id="PS50987">
    <property type="entry name" value="HTH_ARSR_2"/>
    <property type="match status" value="1"/>
</dbReference>
<dbReference type="STRING" id="156980.SAMN04489745_0864"/>